<reference evidence="2" key="1">
    <citation type="submission" date="2021-05" db="EMBL/GenBank/DDBJ databases">
        <authorList>
            <person name="Alioto T."/>
            <person name="Alioto T."/>
            <person name="Gomez Garrido J."/>
        </authorList>
    </citation>
    <scope>NUCLEOTIDE SEQUENCE</scope>
</reference>
<dbReference type="EMBL" id="HBUF01257915">
    <property type="protein sequence ID" value="CAG6682113.1"/>
    <property type="molecule type" value="Transcribed_RNA"/>
</dbReference>
<dbReference type="AlphaFoldDB" id="A0A8D8RI21"/>
<evidence type="ECO:0000256" key="1">
    <source>
        <dbReference type="SAM" id="SignalP"/>
    </source>
</evidence>
<sequence>MFPIQWLSCSWVSLYLTSVTFVTATTVATISLTADHSTTLSGNPISLTDDHSTTSSGNLSGTTTLSWVVRYNADAVNYRLQRLFKRKTFWREGESTNLSDHCSCSFCYRRVRLDPTVPFWCWNTSGFYSLYVPSFETRTKSTCYSIRQV</sequence>
<feature type="chain" id="PRO_5036428615" evidence="1">
    <location>
        <begin position="25"/>
        <end position="149"/>
    </location>
</feature>
<keyword evidence="1" id="KW-0732">Signal</keyword>
<dbReference type="EMBL" id="HBUF01160710">
    <property type="protein sequence ID" value="CAG6650077.1"/>
    <property type="molecule type" value="Transcribed_RNA"/>
</dbReference>
<organism evidence="2">
    <name type="scientific">Cacopsylla melanoneura</name>
    <dbReference type="NCBI Taxonomy" id="428564"/>
    <lineage>
        <taxon>Eukaryota</taxon>
        <taxon>Metazoa</taxon>
        <taxon>Ecdysozoa</taxon>
        <taxon>Arthropoda</taxon>
        <taxon>Hexapoda</taxon>
        <taxon>Insecta</taxon>
        <taxon>Pterygota</taxon>
        <taxon>Neoptera</taxon>
        <taxon>Paraneoptera</taxon>
        <taxon>Hemiptera</taxon>
        <taxon>Sternorrhyncha</taxon>
        <taxon>Psylloidea</taxon>
        <taxon>Psyllidae</taxon>
        <taxon>Psyllinae</taxon>
        <taxon>Cacopsylla</taxon>
    </lineage>
</organism>
<proteinExistence type="predicted"/>
<feature type="signal peptide" evidence="1">
    <location>
        <begin position="1"/>
        <end position="24"/>
    </location>
</feature>
<accession>A0A8D8RI21</accession>
<evidence type="ECO:0000313" key="2">
    <source>
        <dbReference type="EMBL" id="CAG6650077.1"/>
    </source>
</evidence>
<protein>
    <submittedName>
        <fullName evidence="2">Uncharacterized protein</fullName>
    </submittedName>
</protein>
<name>A0A8D8RI21_9HEMI</name>